<dbReference type="Pfam" id="PF01336">
    <property type="entry name" value="tRNA_anti-codon"/>
    <property type="match status" value="1"/>
</dbReference>
<dbReference type="NCBIfam" id="NF008168">
    <property type="entry name" value="PRK10917.2-2"/>
    <property type="match status" value="1"/>
</dbReference>
<organism evidence="16 17">
    <name type="scientific">Roseibium polysiphoniae</name>
    <dbReference type="NCBI Taxonomy" id="2571221"/>
    <lineage>
        <taxon>Bacteria</taxon>
        <taxon>Pseudomonadati</taxon>
        <taxon>Pseudomonadota</taxon>
        <taxon>Alphaproteobacteria</taxon>
        <taxon>Hyphomicrobiales</taxon>
        <taxon>Stappiaceae</taxon>
        <taxon>Roseibium</taxon>
    </lineage>
</organism>
<dbReference type="InterPro" id="IPR001650">
    <property type="entry name" value="Helicase_C-like"/>
</dbReference>
<dbReference type="EC" id="5.6.2.4" evidence="13"/>
<keyword evidence="2 13" id="KW-0547">Nucleotide-binding</keyword>
<keyword evidence="5 13" id="KW-0347">Helicase</keyword>
<proteinExistence type="inferred from homology"/>
<evidence type="ECO:0000256" key="11">
    <source>
        <dbReference type="ARBA" id="ARBA00034617"/>
    </source>
</evidence>
<dbReference type="PANTHER" id="PTHR47964:SF1">
    <property type="entry name" value="ATP-DEPENDENT DNA HELICASE HOMOLOG RECG, CHLOROPLASTIC"/>
    <property type="match status" value="1"/>
</dbReference>
<keyword evidence="10" id="KW-0413">Isomerase</keyword>
<evidence type="ECO:0000256" key="9">
    <source>
        <dbReference type="ARBA" id="ARBA00023204"/>
    </source>
</evidence>
<dbReference type="RefSeq" id="WP_213215091.1">
    <property type="nucleotide sequence ID" value="NZ_QTKU01000001.1"/>
</dbReference>
<keyword evidence="4 13" id="KW-0378">Hydrolase</keyword>
<dbReference type="Gene3D" id="2.40.50.140">
    <property type="entry name" value="Nucleic acid-binding proteins"/>
    <property type="match status" value="1"/>
</dbReference>
<keyword evidence="7" id="KW-0238">DNA-binding</keyword>
<dbReference type="InterPro" id="IPR011545">
    <property type="entry name" value="DEAD/DEAH_box_helicase_dom"/>
</dbReference>
<evidence type="ECO:0000256" key="13">
    <source>
        <dbReference type="RuleBase" id="RU363016"/>
    </source>
</evidence>
<dbReference type="AlphaFoldDB" id="A0A944CBH2"/>
<dbReference type="Pfam" id="PF00270">
    <property type="entry name" value="DEAD"/>
    <property type="match status" value="1"/>
</dbReference>
<dbReference type="CDD" id="cd04488">
    <property type="entry name" value="RecG_wedge_OBF"/>
    <property type="match status" value="1"/>
</dbReference>
<evidence type="ECO:0000259" key="15">
    <source>
        <dbReference type="PROSITE" id="PS51194"/>
    </source>
</evidence>
<evidence type="ECO:0000256" key="4">
    <source>
        <dbReference type="ARBA" id="ARBA00022801"/>
    </source>
</evidence>
<dbReference type="InterPro" id="IPR004609">
    <property type="entry name" value="ATP-dep_DNA_helicase_RecG"/>
</dbReference>
<dbReference type="InterPro" id="IPR004365">
    <property type="entry name" value="NA-bd_OB_tRNA"/>
</dbReference>
<dbReference type="Pfam" id="PF00271">
    <property type="entry name" value="Helicase_C"/>
    <property type="match status" value="1"/>
</dbReference>
<evidence type="ECO:0000313" key="16">
    <source>
        <dbReference type="EMBL" id="MBS8259460.1"/>
    </source>
</evidence>
<dbReference type="PANTHER" id="PTHR47964">
    <property type="entry name" value="ATP-DEPENDENT DNA HELICASE HOMOLOG RECG, CHLOROPLASTIC"/>
    <property type="match status" value="1"/>
</dbReference>
<evidence type="ECO:0000256" key="1">
    <source>
        <dbReference type="ARBA" id="ARBA00007504"/>
    </source>
</evidence>
<dbReference type="GO" id="GO:0006281">
    <property type="term" value="P:DNA repair"/>
    <property type="evidence" value="ECO:0007669"/>
    <property type="project" value="UniProtKB-UniRule"/>
</dbReference>
<gene>
    <name evidence="16" type="ORF">DYI23_04430</name>
</gene>
<dbReference type="GO" id="GO:0003677">
    <property type="term" value="F:DNA binding"/>
    <property type="evidence" value="ECO:0007669"/>
    <property type="project" value="UniProtKB-KW"/>
</dbReference>
<feature type="domain" description="Helicase ATP-binding" evidence="14">
    <location>
        <begin position="287"/>
        <end position="448"/>
    </location>
</feature>
<dbReference type="InterPro" id="IPR014001">
    <property type="entry name" value="Helicase_ATP-bd"/>
</dbReference>
<dbReference type="GO" id="GO:0043138">
    <property type="term" value="F:3'-5' DNA helicase activity"/>
    <property type="evidence" value="ECO:0007669"/>
    <property type="project" value="UniProtKB-EC"/>
</dbReference>
<evidence type="ECO:0000256" key="2">
    <source>
        <dbReference type="ARBA" id="ARBA00022741"/>
    </source>
</evidence>
<accession>A0A944CBH2</accession>
<dbReference type="SUPFAM" id="SSF50249">
    <property type="entry name" value="Nucleic acid-binding proteins"/>
    <property type="match status" value="1"/>
</dbReference>
<keyword evidence="8 13" id="KW-0233">DNA recombination</keyword>
<dbReference type="NCBIfam" id="TIGR00643">
    <property type="entry name" value="recG"/>
    <property type="match status" value="1"/>
</dbReference>
<dbReference type="InterPro" id="IPR045562">
    <property type="entry name" value="RecG_dom3_C"/>
</dbReference>
<evidence type="ECO:0000259" key="14">
    <source>
        <dbReference type="PROSITE" id="PS51192"/>
    </source>
</evidence>
<evidence type="ECO:0000256" key="7">
    <source>
        <dbReference type="ARBA" id="ARBA00023125"/>
    </source>
</evidence>
<keyword evidence="6 13" id="KW-0067">ATP-binding</keyword>
<dbReference type="GO" id="GO:0016787">
    <property type="term" value="F:hydrolase activity"/>
    <property type="evidence" value="ECO:0007669"/>
    <property type="project" value="UniProtKB-KW"/>
</dbReference>
<dbReference type="SMART" id="SM00487">
    <property type="entry name" value="DEXDc"/>
    <property type="match status" value="1"/>
</dbReference>
<feature type="domain" description="Helicase C-terminal" evidence="15">
    <location>
        <begin position="471"/>
        <end position="626"/>
    </location>
</feature>
<dbReference type="NCBIfam" id="NF008165">
    <property type="entry name" value="PRK10917.1-3"/>
    <property type="match status" value="1"/>
</dbReference>
<dbReference type="PROSITE" id="PS51192">
    <property type="entry name" value="HELICASE_ATP_BIND_1"/>
    <property type="match status" value="1"/>
</dbReference>
<comment type="catalytic activity">
    <reaction evidence="12 13">
        <text>ATP + H2O = ADP + phosphate + H(+)</text>
        <dbReference type="Rhea" id="RHEA:13065"/>
        <dbReference type="ChEBI" id="CHEBI:15377"/>
        <dbReference type="ChEBI" id="CHEBI:15378"/>
        <dbReference type="ChEBI" id="CHEBI:30616"/>
        <dbReference type="ChEBI" id="CHEBI:43474"/>
        <dbReference type="ChEBI" id="CHEBI:456216"/>
        <dbReference type="EC" id="5.6.2.4"/>
    </reaction>
</comment>
<reference evidence="16" key="1">
    <citation type="submission" date="2018-08" db="EMBL/GenBank/DDBJ databases">
        <authorList>
            <person name="Jin W."/>
            <person name="Wang H."/>
            <person name="Yang Y."/>
            <person name="Li M."/>
            <person name="Liu J."/>
        </authorList>
    </citation>
    <scope>NUCLEOTIDE SEQUENCE</scope>
    <source>
        <strain evidence="16">AESS21</strain>
    </source>
</reference>
<dbReference type="EMBL" id="QTKU01000001">
    <property type="protein sequence ID" value="MBS8259460.1"/>
    <property type="molecule type" value="Genomic_DNA"/>
</dbReference>
<dbReference type="NCBIfam" id="NF008164">
    <property type="entry name" value="PRK10917.1-2"/>
    <property type="match status" value="1"/>
</dbReference>
<dbReference type="Gene3D" id="3.40.50.300">
    <property type="entry name" value="P-loop containing nucleotide triphosphate hydrolases"/>
    <property type="match status" value="2"/>
</dbReference>
<dbReference type="GO" id="GO:0006310">
    <property type="term" value="P:DNA recombination"/>
    <property type="evidence" value="ECO:0007669"/>
    <property type="project" value="UniProtKB-UniRule"/>
</dbReference>
<keyword evidence="9 13" id="KW-0234">DNA repair</keyword>
<dbReference type="SUPFAM" id="SSF52540">
    <property type="entry name" value="P-loop containing nucleoside triphosphate hydrolases"/>
    <property type="match status" value="2"/>
</dbReference>
<evidence type="ECO:0000256" key="3">
    <source>
        <dbReference type="ARBA" id="ARBA00022763"/>
    </source>
</evidence>
<evidence type="ECO:0000256" key="12">
    <source>
        <dbReference type="ARBA" id="ARBA00048988"/>
    </source>
</evidence>
<dbReference type="CDD" id="cd17992">
    <property type="entry name" value="DEXHc_RecG"/>
    <property type="match status" value="1"/>
</dbReference>
<evidence type="ECO:0000256" key="6">
    <source>
        <dbReference type="ARBA" id="ARBA00022840"/>
    </source>
</evidence>
<protein>
    <recommendedName>
        <fullName evidence="13">ATP-dependent DNA helicase RecG</fullName>
        <ecNumber evidence="13">5.6.2.4</ecNumber>
    </recommendedName>
</protein>
<reference evidence="16" key="2">
    <citation type="journal article" date="2021" name="Microorganisms">
        <title>Bacterial Dimethylsulfoniopropionate Biosynthesis in the East China Sea.</title>
        <authorList>
            <person name="Liu J."/>
            <person name="Zhang Y."/>
            <person name="Liu J."/>
            <person name="Zhong H."/>
            <person name="Williams B.T."/>
            <person name="Zheng Y."/>
            <person name="Curson A.R.J."/>
            <person name="Sun C."/>
            <person name="Sun H."/>
            <person name="Song D."/>
            <person name="Wagner Mackenzie B."/>
            <person name="Bermejo Martinez A."/>
            <person name="Todd J.D."/>
            <person name="Zhang X.H."/>
        </authorList>
    </citation>
    <scope>NUCLEOTIDE SEQUENCE</scope>
    <source>
        <strain evidence="16">AESS21</strain>
    </source>
</reference>
<dbReference type="InterPro" id="IPR027417">
    <property type="entry name" value="P-loop_NTPase"/>
</dbReference>
<dbReference type="SMART" id="SM00490">
    <property type="entry name" value="HELICc"/>
    <property type="match status" value="1"/>
</dbReference>
<comment type="catalytic activity">
    <reaction evidence="11 13">
        <text>Couples ATP hydrolysis with the unwinding of duplex DNA by translocating in the 3'-5' direction.</text>
        <dbReference type="EC" id="5.6.2.4"/>
    </reaction>
</comment>
<sequence>MRPSVLDPLFASVSTLPGIGPKIAKLLTTFLSSQPDREASVADLLFHIPHSVIDRRHRPGIAYSENGDIVTLDVTVDRHQPGPRGGKAPYRITAFDDTGSITFVFFHPRRDWLEKMFPVGERRIVSGKVEWFNERPQMVHPDYVLAPEEADAMPPLEPIYPLTAGLSPKTLQKAMVAALSRLPQLPEWLNEAHQTQNHWPDFAEAVTVLHQPNEQQDISAESVYLQRLAYDELLASQLALALVRANMRQLGGLVRAPSGTLQNKVISALPFTLTSSQSAAIDDINKDLAEPTRMLRLLQGDVGSGKTVVALAALAQVIETGAQGALMAPTEILARQHFASMSPICEKIGIRLALLTGKDTAKERRLTQEKLDAGEIDLVVGTHALFQGKVTFKDLALVVVDEQHRFGVHQRLALSSKGKGVDVLVMTATPIPRTLVLTCFGDMDVSRLTDKPAGRKPITTVSVSLDRLEETIGRIGSAIAEGQKVYWVCPLVEESEKIDLAAVEDRHRVLEQALRQRISLVHGRMSADQKDAAMQAFKSGETRVLVATTVIEVGVDVPDATIMVIEHAERFGLAQLHQLRGRVGRGDKPSSCVLLYKGPLGETAGARLNIMRQTNDGFLIAEEDLKLRGGGEILGTRQSGMPGFRIARAEDHADLMEVARDDARLILETDPELKSERGKALRCLLYLFGRDEAIRLLRAG</sequence>
<comment type="function">
    <text evidence="13">Plays a critical role in recombination and DNA repair. Helps process Holliday junction intermediates to mature products by catalyzing branch migration. Has replication fork regression activity, unwinds stalled or blocked replication forks to make a HJ that can be resolved. Has a DNA unwinding activity characteristic of a DNA helicase with 3'-5' polarity.</text>
</comment>
<evidence type="ECO:0000256" key="8">
    <source>
        <dbReference type="ARBA" id="ARBA00023172"/>
    </source>
</evidence>
<comment type="caution">
    <text evidence="16">The sequence shown here is derived from an EMBL/GenBank/DDBJ whole genome shotgun (WGS) entry which is preliminary data.</text>
</comment>
<dbReference type="GO" id="GO:0005524">
    <property type="term" value="F:ATP binding"/>
    <property type="evidence" value="ECO:0007669"/>
    <property type="project" value="UniProtKB-KW"/>
</dbReference>
<dbReference type="InterPro" id="IPR047112">
    <property type="entry name" value="RecG/Mfd"/>
</dbReference>
<dbReference type="InterPro" id="IPR012340">
    <property type="entry name" value="NA-bd_OB-fold"/>
</dbReference>
<name>A0A944CBH2_9HYPH</name>
<comment type="similarity">
    <text evidence="1 13">Belongs to the helicase family. RecG subfamily.</text>
</comment>
<evidence type="ECO:0000313" key="17">
    <source>
        <dbReference type="Proteomes" id="UP000705379"/>
    </source>
</evidence>
<evidence type="ECO:0000256" key="10">
    <source>
        <dbReference type="ARBA" id="ARBA00023235"/>
    </source>
</evidence>
<evidence type="ECO:0000256" key="5">
    <source>
        <dbReference type="ARBA" id="ARBA00022806"/>
    </source>
</evidence>
<dbReference type="Proteomes" id="UP000705379">
    <property type="component" value="Unassembled WGS sequence"/>
</dbReference>
<dbReference type="PROSITE" id="PS51194">
    <property type="entry name" value="HELICASE_CTER"/>
    <property type="match status" value="1"/>
</dbReference>
<keyword evidence="3 13" id="KW-0227">DNA damage</keyword>
<dbReference type="Pfam" id="PF19833">
    <property type="entry name" value="RecG_dom3_C"/>
    <property type="match status" value="1"/>
</dbReference>